<dbReference type="PANTHER" id="PTHR46709">
    <property type="entry name" value="PROTEIN CBG23488-RELATED"/>
    <property type="match status" value="1"/>
</dbReference>
<dbReference type="WBParaSite" id="jg10860.2">
    <property type="protein sequence ID" value="jg10860.2"/>
    <property type="gene ID" value="jg10860"/>
</dbReference>
<keyword evidence="7" id="KW-1185">Reference proteome</keyword>
<feature type="transmembrane region" description="Helical" evidence="5">
    <location>
        <begin position="162"/>
        <end position="185"/>
    </location>
</feature>
<feature type="transmembrane region" description="Helical" evidence="5">
    <location>
        <begin position="293"/>
        <end position="317"/>
    </location>
</feature>
<keyword evidence="3 5" id="KW-1133">Transmembrane helix</keyword>
<dbReference type="CDD" id="cd14978">
    <property type="entry name" value="7tmA_FMRFamide_R-like"/>
    <property type="match status" value="1"/>
</dbReference>
<dbReference type="GO" id="GO:0016020">
    <property type="term" value="C:membrane"/>
    <property type="evidence" value="ECO:0007669"/>
    <property type="project" value="UniProtKB-SubCell"/>
</dbReference>
<feature type="transmembrane region" description="Helical" evidence="5">
    <location>
        <begin position="337"/>
        <end position="356"/>
    </location>
</feature>
<sequence>MENTTASFAEDYELAASECYYIGTDFLEVKIYLIGYFSKIFATIIAVTSLFFNAFFTCVFILNVSLRKSPLYYFGILAVLDTIMAVNYLALMAVPVYMDQFKWLWLYPIFLTYLRPMLTLSNCAMFASVLLILLATVERLLRTFNSEKLASLRRFLERRRPQVCLGFIFLAISYKMCTYFEIYYVEHINCTDWDRFEIVPTKLAQNPVYKFWWMFVARNLIDRFIPFFVLVFMNFLIIRTLKKEHLRSSKAGVELVHYSTVESNTKLLKRTFSINNGSEDHSNKKNLRDATRALTAIVSMYLMSQMLQVLIAFWEAFWKGTLENEFVIPIYSYLNDLVSILTLLSSALRFPVYCAISGPIKTAARDTLLLLYHHTVKPAKVSTNYNNNNEDEEPVLTRDHNHNAQKETAKNGSAKLVVNGHQSSQPPRLVRLATPEEIAPLSYQRIPAADQFSMQERIVCEKGFQNSRLAGKGRLPRN</sequence>
<comment type="subcellular location">
    <subcellularLocation>
        <location evidence="1">Membrane</location>
    </subcellularLocation>
</comment>
<feature type="domain" description="G-protein coupled receptors family 1 profile" evidence="6">
    <location>
        <begin position="52"/>
        <end position="353"/>
    </location>
</feature>
<protein>
    <submittedName>
        <fullName evidence="8">G-protein coupled receptors family 1 profile domain-containing protein</fullName>
    </submittedName>
</protein>
<evidence type="ECO:0000256" key="4">
    <source>
        <dbReference type="ARBA" id="ARBA00023136"/>
    </source>
</evidence>
<evidence type="ECO:0000256" key="2">
    <source>
        <dbReference type="ARBA" id="ARBA00022692"/>
    </source>
</evidence>
<dbReference type="PROSITE" id="PS50262">
    <property type="entry name" value="G_PROTEIN_RECEP_F1_2"/>
    <property type="match status" value="1"/>
</dbReference>
<feature type="transmembrane region" description="Helical" evidence="5">
    <location>
        <begin position="118"/>
        <end position="141"/>
    </location>
</feature>
<accession>A0A915CPX0</accession>
<feature type="transmembrane region" description="Helical" evidence="5">
    <location>
        <begin position="224"/>
        <end position="241"/>
    </location>
</feature>
<dbReference type="Gene3D" id="1.20.1070.10">
    <property type="entry name" value="Rhodopsin 7-helix transmembrane proteins"/>
    <property type="match status" value="1"/>
</dbReference>
<dbReference type="SUPFAM" id="SSF81321">
    <property type="entry name" value="Family A G protein-coupled receptor-like"/>
    <property type="match status" value="1"/>
</dbReference>
<dbReference type="InterPro" id="IPR017452">
    <property type="entry name" value="GPCR_Rhodpsn_7TM"/>
</dbReference>
<organism evidence="7 8">
    <name type="scientific">Ditylenchus dipsaci</name>
    <dbReference type="NCBI Taxonomy" id="166011"/>
    <lineage>
        <taxon>Eukaryota</taxon>
        <taxon>Metazoa</taxon>
        <taxon>Ecdysozoa</taxon>
        <taxon>Nematoda</taxon>
        <taxon>Chromadorea</taxon>
        <taxon>Rhabditida</taxon>
        <taxon>Tylenchina</taxon>
        <taxon>Tylenchomorpha</taxon>
        <taxon>Sphaerularioidea</taxon>
        <taxon>Anguinidae</taxon>
        <taxon>Anguininae</taxon>
        <taxon>Ditylenchus</taxon>
    </lineage>
</organism>
<dbReference type="PANTHER" id="PTHR46709:SF6">
    <property type="entry name" value="G-PROTEIN COUPLED RECEPTORS FAMILY 1 PROFILE DOMAIN-CONTAINING PROTEIN"/>
    <property type="match status" value="1"/>
</dbReference>
<dbReference type="AlphaFoldDB" id="A0A915CPX0"/>
<name>A0A915CPX0_9BILA</name>
<reference evidence="8" key="1">
    <citation type="submission" date="2022-11" db="UniProtKB">
        <authorList>
            <consortium name="WormBaseParasite"/>
        </authorList>
    </citation>
    <scope>IDENTIFICATION</scope>
</reference>
<evidence type="ECO:0000313" key="8">
    <source>
        <dbReference type="WBParaSite" id="jg10860.2"/>
    </source>
</evidence>
<dbReference type="Proteomes" id="UP000887574">
    <property type="component" value="Unplaced"/>
</dbReference>
<feature type="transmembrane region" description="Helical" evidence="5">
    <location>
        <begin position="71"/>
        <end position="98"/>
    </location>
</feature>
<evidence type="ECO:0000313" key="7">
    <source>
        <dbReference type="Proteomes" id="UP000887574"/>
    </source>
</evidence>
<feature type="transmembrane region" description="Helical" evidence="5">
    <location>
        <begin position="40"/>
        <end position="64"/>
    </location>
</feature>
<keyword evidence="4 5" id="KW-0472">Membrane</keyword>
<keyword evidence="2 5" id="KW-0812">Transmembrane</keyword>
<evidence type="ECO:0000256" key="1">
    <source>
        <dbReference type="ARBA" id="ARBA00004370"/>
    </source>
</evidence>
<evidence type="ECO:0000259" key="6">
    <source>
        <dbReference type="PROSITE" id="PS50262"/>
    </source>
</evidence>
<evidence type="ECO:0000256" key="5">
    <source>
        <dbReference type="SAM" id="Phobius"/>
    </source>
</evidence>
<evidence type="ECO:0000256" key="3">
    <source>
        <dbReference type="ARBA" id="ARBA00022989"/>
    </source>
</evidence>
<proteinExistence type="predicted"/>